<organism evidence="2 3">
    <name type="scientific">Actinocorallia herbida</name>
    <dbReference type="NCBI Taxonomy" id="58109"/>
    <lineage>
        <taxon>Bacteria</taxon>
        <taxon>Bacillati</taxon>
        <taxon>Actinomycetota</taxon>
        <taxon>Actinomycetes</taxon>
        <taxon>Streptosporangiales</taxon>
        <taxon>Thermomonosporaceae</taxon>
        <taxon>Actinocorallia</taxon>
    </lineage>
</organism>
<dbReference type="EMBL" id="RJKE01000001">
    <property type="protein sequence ID" value="ROO90284.1"/>
    <property type="molecule type" value="Genomic_DNA"/>
</dbReference>
<dbReference type="PROSITE" id="PS51257">
    <property type="entry name" value="PROKAR_LIPOPROTEIN"/>
    <property type="match status" value="1"/>
</dbReference>
<comment type="caution">
    <text evidence="2">The sequence shown here is derived from an EMBL/GenBank/DDBJ whole genome shotgun (WGS) entry which is preliminary data.</text>
</comment>
<evidence type="ECO:0000256" key="1">
    <source>
        <dbReference type="SAM" id="SignalP"/>
    </source>
</evidence>
<evidence type="ECO:0000313" key="2">
    <source>
        <dbReference type="EMBL" id="ROO90284.1"/>
    </source>
</evidence>
<dbReference type="AlphaFoldDB" id="A0A3N1D9U6"/>
<proteinExistence type="predicted"/>
<name>A0A3N1D9U6_9ACTN</name>
<reference evidence="2 3" key="1">
    <citation type="submission" date="2018-11" db="EMBL/GenBank/DDBJ databases">
        <title>Sequencing the genomes of 1000 actinobacteria strains.</title>
        <authorList>
            <person name="Klenk H.-P."/>
        </authorList>
    </citation>
    <scope>NUCLEOTIDE SEQUENCE [LARGE SCALE GENOMIC DNA]</scope>
    <source>
        <strain evidence="2 3">DSM 44254</strain>
    </source>
</reference>
<sequence>MRKGKVLAIPLAVAVLVAGCAGQPPGDELLPKDDEVTAWVPDGGRTVLLEATTGLCDKEAHAQVEESPEKVRIGVFIEGGDEPCLLAGVARVFEIPLSRPLGDRELVANDDAPYRRARERPTGKQDLKLTIDVVD</sequence>
<protein>
    <recommendedName>
        <fullName evidence="4">Lipoprotein</fullName>
    </recommendedName>
</protein>
<accession>A0A3N1D9U6</accession>
<feature type="chain" id="PRO_5039385041" description="Lipoprotein" evidence="1">
    <location>
        <begin position="21"/>
        <end position="135"/>
    </location>
</feature>
<keyword evidence="1" id="KW-0732">Signal</keyword>
<feature type="signal peptide" evidence="1">
    <location>
        <begin position="1"/>
        <end position="20"/>
    </location>
</feature>
<gene>
    <name evidence="2" type="ORF">EDD29_8006</name>
</gene>
<keyword evidence="3" id="KW-1185">Reference proteome</keyword>
<dbReference type="OrthoDB" id="3383849at2"/>
<evidence type="ECO:0008006" key="4">
    <source>
        <dbReference type="Google" id="ProtNLM"/>
    </source>
</evidence>
<dbReference type="RefSeq" id="WP_148086245.1">
    <property type="nucleotide sequence ID" value="NZ_RJKE01000001.1"/>
</dbReference>
<evidence type="ECO:0000313" key="3">
    <source>
        <dbReference type="Proteomes" id="UP000272400"/>
    </source>
</evidence>
<dbReference type="Proteomes" id="UP000272400">
    <property type="component" value="Unassembled WGS sequence"/>
</dbReference>